<dbReference type="GO" id="GO:0043683">
    <property type="term" value="P:type IV pilus assembly"/>
    <property type="evidence" value="ECO:0007669"/>
    <property type="project" value="InterPro"/>
</dbReference>
<dbReference type="PROSITE" id="PS00409">
    <property type="entry name" value="PROKAR_NTER_METHYL"/>
    <property type="match status" value="1"/>
</dbReference>
<dbReference type="Gene3D" id="3.30.700.10">
    <property type="entry name" value="Glycoprotein, Type 4 Pilin"/>
    <property type="match status" value="1"/>
</dbReference>
<dbReference type="SUPFAM" id="SSF54523">
    <property type="entry name" value="Pili subunits"/>
    <property type="match status" value="1"/>
</dbReference>
<keyword evidence="1" id="KW-1133">Transmembrane helix</keyword>
<feature type="transmembrane region" description="Helical" evidence="1">
    <location>
        <begin position="12"/>
        <end position="32"/>
    </location>
</feature>
<sequence>MKNKLQSGFTLLELMIAVVIIGILAAIAYPAYEEALRKGRRADGHVTLIHYTSKQEQHFLENKSYANTMTNIGGSANPAPSADGYYNISVKAATVACPIATCFVLEAAPQGAQSSDSCATLSINSLGEKMPNNCW</sequence>
<evidence type="ECO:0000256" key="1">
    <source>
        <dbReference type="SAM" id="Phobius"/>
    </source>
</evidence>
<evidence type="ECO:0008006" key="3">
    <source>
        <dbReference type="Google" id="ProtNLM"/>
    </source>
</evidence>
<organism evidence="2">
    <name type="scientific">hydrothermal vent metagenome</name>
    <dbReference type="NCBI Taxonomy" id="652676"/>
    <lineage>
        <taxon>unclassified sequences</taxon>
        <taxon>metagenomes</taxon>
        <taxon>ecological metagenomes</taxon>
    </lineage>
</organism>
<dbReference type="AlphaFoldDB" id="A0A3B1A3L4"/>
<reference evidence="2" key="1">
    <citation type="submission" date="2018-06" db="EMBL/GenBank/DDBJ databases">
        <authorList>
            <person name="Zhirakovskaya E."/>
        </authorList>
    </citation>
    <scope>NUCLEOTIDE SEQUENCE</scope>
</reference>
<keyword evidence="1" id="KW-0812">Transmembrane</keyword>
<dbReference type="Pfam" id="PF16732">
    <property type="entry name" value="ComP_DUS"/>
    <property type="match status" value="1"/>
</dbReference>
<dbReference type="NCBIfam" id="TIGR02532">
    <property type="entry name" value="IV_pilin_GFxxxE"/>
    <property type="match status" value="1"/>
</dbReference>
<protein>
    <recommendedName>
        <fullName evidence="3">Type IV pilus biogenesis protein PilE</fullName>
    </recommendedName>
</protein>
<dbReference type="EMBL" id="UOFO01000143">
    <property type="protein sequence ID" value="VAW88324.1"/>
    <property type="molecule type" value="Genomic_DNA"/>
</dbReference>
<evidence type="ECO:0000313" key="2">
    <source>
        <dbReference type="EMBL" id="VAW88324.1"/>
    </source>
</evidence>
<name>A0A3B1A3L4_9ZZZZ</name>
<dbReference type="InterPro" id="IPR012902">
    <property type="entry name" value="N_methyl_site"/>
</dbReference>
<accession>A0A3B1A3L4</accession>
<dbReference type="InterPro" id="IPR031982">
    <property type="entry name" value="PilE-like"/>
</dbReference>
<dbReference type="InterPro" id="IPR045584">
    <property type="entry name" value="Pilin-like"/>
</dbReference>
<dbReference type="Pfam" id="PF07963">
    <property type="entry name" value="N_methyl"/>
    <property type="match status" value="1"/>
</dbReference>
<keyword evidence="1" id="KW-0472">Membrane</keyword>
<proteinExistence type="predicted"/>
<gene>
    <name evidence="2" type="ORF">MNBD_GAMMA16-676</name>
</gene>